<dbReference type="GO" id="GO:0008703">
    <property type="term" value="F:5-amino-6-(5-phosphoribosylamino)uracil reductase activity"/>
    <property type="evidence" value="ECO:0007669"/>
    <property type="project" value="InterPro"/>
</dbReference>
<dbReference type="SUPFAM" id="SSF53597">
    <property type="entry name" value="Dihydrofolate reductase-like"/>
    <property type="match status" value="1"/>
</dbReference>
<comment type="caution">
    <text evidence="2">The sequence shown here is derived from an EMBL/GenBank/DDBJ whole genome shotgun (WGS) entry which is preliminary data.</text>
</comment>
<organism evidence="2 3">
    <name type="scientific">Nocardia colli</name>
    <dbReference type="NCBI Taxonomy" id="2545717"/>
    <lineage>
        <taxon>Bacteria</taxon>
        <taxon>Bacillati</taxon>
        <taxon>Actinomycetota</taxon>
        <taxon>Actinomycetes</taxon>
        <taxon>Mycobacteriales</taxon>
        <taxon>Nocardiaceae</taxon>
        <taxon>Nocardia</taxon>
    </lineage>
</organism>
<dbReference type="Gene3D" id="3.40.430.10">
    <property type="entry name" value="Dihydrofolate Reductase, subunit A"/>
    <property type="match status" value="1"/>
</dbReference>
<dbReference type="EMBL" id="VXLC01000004">
    <property type="protein sequence ID" value="KAA8888555.1"/>
    <property type="molecule type" value="Genomic_DNA"/>
</dbReference>
<evidence type="ECO:0000313" key="3">
    <source>
        <dbReference type="Proteomes" id="UP000323876"/>
    </source>
</evidence>
<keyword evidence="3" id="KW-1185">Reference proteome</keyword>
<name>A0A5N0EKK4_9NOCA</name>
<reference evidence="2 3" key="1">
    <citation type="submission" date="2019-09" db="EMBL/GenBank/DDBJ databases">
        <authorList>
            <person name="Wang X."/>
        </authorList>
    </citation>
    <scope>NUCLEOTIDE SEQUENCE [LARGE SCALE GENOMIC DNA]</scope>
    <source>
        <strain evidence="2 3">CICC 11023</strain>
    </source>
</reference>
<feature type="domain" description="Bacterial bifunctional deaminase-reductase C-terminal" evidence="1">
    <location>
        <begin position="5"/>
        <end position="166"/>
    </location>
</feature>
<dbReference type="RefSeq" id="WP_150402720.1">
    <property type="nucleotide sequence ID" value="NZ_VXLC01000004.1"/>
</dbReference>
<dbReference type="AlphaFoldDB" id="A0A5N0EKK4"/>
<gene>
    <name evidence="2" type="ORF">F3087_16285</name>
</gene>
<dbReference type="OrthoDB" id="4536086at2"/>
<dbReference type="Pfam" id="PF01872">
    <property type="entry name" value="RibD_C"/>
    <property type="match status" value="1"/>
</dbReference>
<dbReference type="PANTHER" id="PTHR38011">
    <property type="entry name" value="DIHYDROFOLATE REDUCTASE FAMILY PROTEIN (AFU_ORTHOLOGUE AFUA_8G06820)"/>
    <property type="match status" value="1"/>
</dbReference>
<evidence type="ECO:0000259" key="1">
    <source>
        <dbReference type="Pfam" id="PF01872"/>
    </source>
</evidence>
<protein>
    <submittedName>
        <fullName evidence="2">Riboflavin biosynthesis protein RibD</fullName>
    </submittedName>
</protein>
<dbReference type="PANTHER" id="PTHR38011:SF11">
    <property type="entry name" value="2,5-DIAMINO-6-RIBOSYLAMINO-4(3H)-PYRIMIDINONE 5'-PHOSPHATE REDUCTASE"/>
    <property type="match status" value="1"/>
</dbReference>
<dbReference type="InterPro" id="IPR002734">
    <property type="entry name" value="RibDG_C"/>
</dbReference>
<evidence type="ECO:0000313" key="2">
    <source>
        <dbReference type="EMBL" id="KAA8888555.1"/>
    </source>
</evidence>
<dbReference type="InterPro" id="IPR050765">
    <property type="entry name" value="Riboflavin_Biosynth_HTPR"/>
</dbReference>
<dbReference type="Proteomes" id="UP000323876">
    <property type="component" value="Unassembled WGS sequence"/>
</dbReference>
<dbReference type="GO" id="GO:0009231">
    <property type="term" value="P:riboflavin biosynthetic process"/>
    <property type="evidence" value="ECO:0007669"/>
    <property type="project" value="InterPro"/>
</dbReference>
<proteinExistence type="predicted"/>
<dbReference type="InterPro" id="IPR024072">
    <property type="entry name" value="DHFR-like_dom_sf"/>
</dbReference>
<sequence length="181" mass="19192">MKIKTHIGVSLDGFITSADGLPAVLTMPTFETGRSHGLPEFIAGCGAVVMGRNTFEPAVGSPTWPWPDLRVFVLTTRPLPAGTPDHVVSAPTPEKLLEAMRDADFDGDVHLVGGQRTIEAFRGINALDSFGVVLLPILLGDGMRLTPAGSAPQHLRLESSRTLGDGSVEHTYTLAAVIANR</sequence>
<accession>A0A5N0EKK4</accession>